<keyword evidence="4 7" id="KW-0812">Transmembrane</keyword>
<dbReference type="Gene3D" id="2.40.170.20">
    <property type="entry name" value="TonB-dependent receptor, beta-barrel domain"/>
    <property type="match status" value="1"/>
</dbReference>
<dbReference type="Gene3D" id="2.170.130.10">
    <property type="entry name" value="TonB-dependent receptor, plug domain"/>
    <property type="match status" value="1"/>
</dbReference>
<dbReference type="PROSITE" id="PS52016">
    <property type="entry name" value="TONB_DEPENDENT_REC_3"/>
    <property type="match status" value="1"/>
</dbReference>
<keyword evidence="2 7" id="KW-0813">Transport</keyword>
<reference evidence="10" key="1">
    <citation type="journal article" date="2019" name="Int. J. Syst. Evol. Microbiol.">
        <title>The Global Catalogue of Microorganisms (GCM) 10K type strain sequencing project: providing services to taxonomists for standard genome sequencing and annotation.</title>
        <authorList>
            <consortium name="The Broad Institute Genomics Platform"/>
            <consortium name="The Broad Institute Genome Sequencing Center for Infectious Disease"/>
            <person name="Wu L."/>
            <person name="Ma J."/>
        </authorList>
    </citation>
    <scope>NUCLEOTIDE SEQUENCE [LARGE SCALE GENOMIC DNA]</scope>
    <source>
        <strain evidence="10">JCM 17338</strain>
    </source>
</reference>
<dbReference type="Proteomes" id="UP001501081">
    <property type="component" value="Unassembled WGS sequence"/>
</dbReference>
<dbReference type="InterPro" id="IPR012910">
    <property type="entry name" value="Plug_dom"/>
</dbReference>
<dbReference type="InterPro" id="IPR036942">
    <property type="entry name" value="Beta-barrel_TonB_sf"/>
</dbReference>
<comment type="caution">
    <text evidence="9">The sequence shown here is derived from an EMBL/GenBank/DDBJ whole genome shotgun (WGS) entry which is preliminary data.</text>
</comment>
<dbReference type="InterPro" id="IPR023997">
    <property type="entry name" value="TonB-dep_OMP_SusC/RagA_CS"/>
</dbReference>
<evidence type="ECO:0000313" key="10">
    <source>
        <dbReference type="Proteomes" id="UP001501081"/>
    </source>
</evidence>
<protein>
    <submittedName>
        <fullName evidence="9">SusC/RagA family TonB-linked outer membrane protein</fullName>
    </submittedName>
</protein>
<keyword evidence="6 7" id="KW-0998">Cell outer membrane</keyword>
<keyword evidence="10" id="KW-1185">Reference proteome</keyword>
<accession>A0ABP7NMH1</accession>
<keyword evidence="3 7" id="KW-1134">Transmembrane beta strand</keyword>
<evidence type="ECO:0000259" key="8">
    <source>
        <dbReference type="Pfam" id="PF07715"/>
    </source>
</evidence>
<dbReference type="Pfam" id="PF07715">
    <property type="entry name" value="Plug"/>
    <property type="match status" value="1"/>
</dbReference>
<evidence type="ECO:0000256" key="6">
    <source>
        <dbReference type="ARBA" id="ARBA00023237"/>
    </source>
</evidence>
<evidence type="ECO:0000256" key="2">
    <source>
        <dbReference type="ARBA" id="ARBA00022448"/>
    </source>
</evidence>
<comment type="similarity">
    <text evidence="7">Belongs to the TonB-dependent receptor family.</text>
</comment>
<evidence type="ECO:0000256" key="3">
    <source>
        <dbReference type="ARBA" id="ARBA00022452"/>
    </source>
</evidence>
<dbReference type="EMBL" id="BAABAK010000001">
    <property type="protein sequence ID" value="GAA3950340.1"/>
    <property type="molecule type" value="Genomic_DNA"/>
</dbReference>
<dbReference type="InterPro" id="IPR037066">
    <property type="entry name" value="Plug_dom_sf"/>
</dbReference>
<organism evidence="9 10">
    <name type="scientific">Pedobacter ginsengiterrae</name>
    <dbReference type="NCBI Taxonomy" id="871696"/>
    <lineage>
        <taxon>Bacteria</taxon>
        <taxon>Pseudomonadati</taxon>
        <taxon>Bacteroidota</taxon>
        <taxon>Sphingobacteriia</taxon>
        <taxon>Sphingobacteriales</taxon>
        <taxon>Sphingobacteriaceae</taxon>
        <taxon>Pedobacter</taxon>
    </lineage>
</organism>
<feature type="domain" description="TonB-dependent receptor plug" evidence="8">
    <location>
        <begin position="138"/>
        <end position="246"/>
    </location>
</feature>
<name>A0ABP7NMH1_9SPHI</name>
<keyword evidence="5 7" id="KW-0472">Membrane</keyword>
<dbReference type="SUPFAM" id="SSF56935">
    <property type="entry name" value="Porins"/>
    <property type="match status" value="1"/>
</dbReference>
<dbReference type="NCBIfam" id="TIGR04057">
    <property type="entry name" value="SusC_RagA_signa"/>
    <property type="match status" value="1"/>
</dbReference>
<sequence length="1089" mass="119672">MRYTNVMEKGRRLLILVLASIIILVLSTLTAFSQVKGEKPVSGKLKGTILLADYGDKGLSEVRASGGMTGTDSAGRFVVNIKKFPDTVRISSTGYVPTTRIIKSLADLDRAFSVKLVPVLYDLGIVDINTGYQRVKANEINGTVSVIDKKMLNERTGTNILDRILGQSSGVLLNVGKTSGNPQNKTGVSIRGLGTINGPLDPLIVLDGFIYEGDISNINPFDIESVSILKDAAASSIYGARAGNGVIVLTSVKGKNNQKLIVSFNANSTIRALPDLYSYKQMDASDYVDVEEFLFDKGYFDSRINTPYLALTPAVEILLARRKGSLSAAQAVSQLDALKQVDARKSYLDEFYRHALTQQYGLNLRGGGEIHNYYLSGTYDDVKGETKNSSTRVNLILNQDYRISKRLKAITSLRLSSLSTSSGAPAYNSITSGGRLPSYLSFRNADGTPLPVAFGYRGAYTDTAGMGKLLDWKYYPAEDYKHTTVSRQQKEIFGSLALNYKILSFLSADLSYQYQFQDGNSRTHADVQGYQARNLINSFSQINRSTGAIRYVVPNGGSLSTSRDEVSSQTARLQFDLNKNIGVHSINAIAGFEGRQVETLGSGNVVYGYQPDPLTFGNVDFTTGYPNFLTGSTALIPSSANSLTSTKYRFLSFYGNASYTFRGKYRLSGSLRRDGSNIFGANTNDKWNPLWSAGLGWSLSDESFYHIDWLPVLNLTGTFGYSGNVDLSRTASAVALYSTNTVTGLPYARVRTINNPDLRWEQLSQLNFKVDFASRENRLRGTVGYFRKRGTDLYAPAAFDYTAWGGAATIVKNVADMEGYGIDAELHSVNLKGAKFGWNTNFYFNYNRNKTLKYYSQSSTAAMYNLVNSGTGISPIVGMPLYAVAAYRFGGLDGSGNPQGFVNGKLSTDYNAIFAEASSSGNNIEFMGPTSPVYFGSLVNSFRYGNFSLSFNLSYKFGYYTTKSSISYNSLVNSGIGHGDYASRWQKPGDERITNIPSFVYPLNSLRDTFFGGSTENVIKADHLRLDYVNLTYRLNTSKWNFPFRSLDVFLNASDLGVLWRANKLGLDPDYPRTWGISKGYTIGVRGSL</sequence>
<evidence type="ECO:0000256" key="5">
    <source>
        <dbReference type="ARBA" id="ARBA00023136"/>
    </source>
</evidence>
<dbReference type="InterPro" id="IPR039426">
    <property type="entry name" value="TonB-dep_rcpt-like"/>
</dbReference>
<evidence type="ECO:0000256" key="1">
    <source>
        <dbReference type="ARBA" id="ARBA00004571"/>
    </source>
</evidence>
<dbReference type="NCBIfam" id="TIGR04056">
    <property type="entry name" value="OMP_RagA_SusC"/>
    <property type="match status" value="1"/>
</dbReference>
<evidence type="ECO:0000313" key="9">
    <source>
        <dbReference type="EMBL" id="GAA3950340.1"/>
    </source>
</evidence>
<proteinExistence type="inferred from homology"/>
<dbReference type="InterPro" id="IPR023996">
    <property type="entry name" value="TonB-dep_OMP_SusC/RagA"/>
</dbReference>
<gene>
    <name evidence="9" type="ORF">GCM10022246_01100</name>
</gene>
<evidence type="ECO:0000256" key="4">
    <source>
        <dbReference type="ARBA" id="ARBA00022692"/>
    </source>
</evidence>
<evidence type="ECO:0000256" key="7">
    <source>
        <dbReference type="PROSITE-ProRule" id="PRU01360"/>
    </source>
</evidence>
<comment type="subcellular location">
    <subcellularLocation>
        <location evidence="1 7">Cell outer membrane</location>
        <topology evidence="1 7">Multi-pass membrane protein</topology>
    </subcellularLocation>
</comment>